<dbReference type="Pfam" id="PF01881">
    <property type="entry name" value="Cas_Cas6_C"/>
    <property type="match status" value="1"/>
</dbReference>
<feature type="compositionally biased region" description="Basic and acidic residues" evidence="4">
    <location>
        <begin position="264"/>
        <end position="275"/>
    </location>
</feature>
<feature type="domain" description="CRISPR associated protein Cas6 C-terminal" evidence="5">
    <location>
        <begin position="111"/>
        <end position="249"/>
    </location>
</feature>
<name>A0ABT3RKI7_9BACT</name>
<dbReference type="Proteomes" id="UP001209885">
    <property type="component" value="Unassembled WGS sequence"/>
</dbReference>
<proteinExistence type="inferred from homology"/>
<evidence type="ECO:0000256" key="2">
    <source>
        <dbReference type="ARBA" id="ARBA00022884"/>
    </source>
</evidence>
<dbReference type="CDD" id="cd21140">
    <property type="entry name" value="Cas6_I-like"/>
    <property type="match status" value="1"/>
</dbReference>
<comment type="caution">
    <text evidence="6">The sequence shown here is derived from an EMBL/GenBank/DDBJ whole genome shotgun (WGS) entry which is preliminary data.</text>
</comment>
<dbReference type="Gene3D" id="3.30.70.1900">
    <property type="match status" value="1"/>
</dbReference>
<comment type="similarity">
    <text evidence="1">Belongs to the CRISPR-associated protein Cas6/Cse3/CasE family.</text>
</comment>
<reference evidence="6 7" key="1">
    <citation type="submission" date="2022-11" db="EMBL/GenBank/DDBJ databases">
        <title>The characterization of three novel Bacteroidetes species and genomic analysis of their roles in tidal elemental geochemical cycles.</title>
        <authorList>
            <person name="Ma K."/>
        </authorList>
    </citation>
    <scope>NUCLEOTIDE SEQUENCE [LARGE SCALE GENOMIC DNA]</scope>
    <source>
        <strain evidence="6 7">M17</strain>
    </source>
</reference>
<keyword evidence="7" id="KW-1185">Reference proteome</keyword>
<dbReference type="PANTHER" id="PTHR36984:SF1">
    <property type="entry name" value="CRISPR-ASSOCIATED ENDORIBONUCLEASE CAS6 1"/>
    <property type="match status" value="1"/>
</dbReference>
<evidence type="ECO:0000256" key="4">
    <source>
        <dbReference type="SAM" id="MobiDB-lite"/>
    </source>
</evidence>
<dbReference type="InterPro" id="IPR045747">
    <property type="entry name" value="CRISPR-assoc_prot_Cas6_N_sf"/>
</dbReference>
<dbReference type="InterPro" id="IPR010156">
    <property type="entry name" value="CRISPR-assoc_prot_Cas6"/>
</dbReference>
<sequence>MRIRIVFLLKNRGGFVPFHHQYLLAQLIKGLLLKGGKKEYVDFQDYNFSGLKGQTKISRNGLHFYSSRVTLVLASGKKEFLDYFLSVLFTEKQIEVGNLHLTPEMAELEAKPDFEEEMKYICISPMLIIPPSLDYRESKKFINPMDETVSDLLYDSTMARMEASNQFPAEKFKDYFKFQVVPDVNYIRKINESQKKFARIYPAFDQDVKYEVRGYTFPFTLYAHPDVQEFLFIHGIGHFTFKGFGMLDLANHDPSKRTTKYHHKNIEERKSTPAS</sequence>
<accession>A0ABT3RKI7</accession>
<evidence type="ECO:0000259" key="5">
    <source>
        <dbReference type="Pfam" id="PF01881"/>
    </source>
</evidence>
<evidence type="ECO:0000313" key="6">
    <source>
        <dbReference type="EMBL" id="MCX2742358.1"/>
    </source>
</evidence>
<keyword evidence="2" id="KW-0694">RNA-binding</keyword>
<keyword evidence="3" id="KW-0051">Antiviral defense</keyword>
<dbReference type="RefSeq" id="WP_266054597.1">
    <property type="nucleotide sequence ID" value="NZ_JAPFQN010000001.1"/>
</dbReference>
<evidence type="ECO:0000313" key="7">
    <source>
        <dbReference type="Proteomes" id="UP001209885"/>
    </source>
</evidence>
<protein>
    <submittedName>
        <fullName evidence="6">CRISPR-associated protein Cas6</fullName>
    </submittedName>
</protein>
<gene>
    <name evidence="6" type="ORF">OO013_00700</name>
</gene>
<evidence type="ECO:0000256" key="3">
    <source>
        <dbReference type="ARBA" id="ARBA00023118"/>
    </source>
</evidence>
<dbReference type="InterPro" id="IPR049435">
    <property type="entry name" value="Cas_Cas6_C"/>
</dbReference>
<dbReference type="EMBL" id="JAPFQN010000001">
    <property type="protein sequence ID" value="MCX2742358.1"/>
    <property type="molecule type" value="Genomic_DNA"/>
</dbReference>
<dbReference type="Gene3D" id="3.30.70.1890">
    <property type="match status" value="1"/>
</dbReference>
<dbReference type="PANTHER" id="PTHR36984">
    <property type="entry name" value="CRISPR-ASSOCIATED ENDORIBONUCLEASE CAS6 1"/>
    <property type="match status" value="1"/>
</dbReference>
<organism evidence="6 7">
    <name type="scientific">Mangrovivirga halotolerans</name>
    <dbReference type="NCBI Taxonomy" id="2993936"/>
    <lineage>
        <taxon>Bacteria</taxon>
        <taxon>Pseudomonadati</taxon>
        <taxon>Bacteroidota</taxon>
        <taxon>Cytophagia</taxon>
        <taxon>Cytophagales</taxon>
        <taxon>Mangrovivirgaceae</taxon>
        <taxon>Mangrovivirga</taxon>
    </lineage>
</organism>
<evidence type="ECO:0000256" key="1">
    <source>
        <dbReference type="ARBA" id="ARBA00005937"/>
    </source>
</evidence>
<feature type="region of interest" description="Disordered" evidence="4">
    <location>
        <begin position="256"/>
        <end position="275"/>
    </location>
</feature>